<name>F2LX14_HIPMA</name>
<gene>
    <name evidence="9" type="ordered locus">Hipma_1236</name>
</gene>
<dbReference type="GO" id="GO:0006935">
    <property type="term" value="P:chemotaxis"/>
    <property type="evidence" value="ECO:0007669"/>
    <property type="project" value="UniProtKB-ARBA"/>
</dbReference>
<dbReference type="RefSeq" id="WP_013682235.1">
    <property type="nucleotide sequence ID" value="NC_015318.1"/>
</dbReference>
<dbReference type="Proteomes" id="UP000008139">
    <property type="component" value="Chromosome"/>
</dbReference>
<comment type="similarity">
    <text evidence="3">Belongs to the methyl-accepting chemotaxis (MCP) protein family.</text>
</comment>
<dbReference type="Gene3D" id="1.10.287.950">
    <property type="entry name" value="Methyl-accepting chemotaxis protein"/>
    <property type="match status" value="1"/>
</dbReference>
<reference evidence="10" key="2">
    <citation type="submission" date="2011-03" db="EMBL/GenBank/DDBJ databases">
        <title>The complete genome of Hippea maritima DSM 10411.</title>
        <authorList>
            <consortium name="US DOE Joint Genome Institute (JGI-PGF)"/>
            <person name="Lucas S."/>
            <person name="Copeland A."/>
            <person name="Lapidus A."/>
            <person name="Bruce D."/>
            <person name="Goodwin L."/>
            <person name="Pitluck S."/>
            <person name="Peters L."/>
            <person name="Kyrpides N."/>
            <person name="Mavromatis K."/>
            <person name="Pagani I."/>
            <person name="Ivanova N."/>
            <person name="Mikhailova N."/>
            <person name="Lu M."/>
            <person name="Detter J.C."/>
            <person name="Tapia R."/>
            <person name="Han C."/>
            <person name="Land M."/>
            <person name="Hauser L."/>
            <person name="Markowitz V."/>
            <person name="Cheng J.-F."/>
            <person name="Hugenholtz P."/>
            <person name="Woyke T."/>
            <person name="Wu D."/>
            <person name="Spring S."/>
            <person name="Schroeder M."/>
            <person name="Brambilla E."/>
            <person name="Klenk H.-P."/>
            <person name="Eisen J.A."/>
        </authorList>
    </citation>
    <scope>NUCLEOTIDE SEQUENCE [LARGE SCALE GENOMIC DNA]</scope>
    <source>
        <strain evidence="10">ATCC 700847 / DSM 10411 / MH2</strain>
    </source>
</reference>
<protein>
    <submittedName>
        <fullName evidence="9">Methyl-accepting chemotaxis sensory transducer</fullName>
    </submittedName>
</protein>
<keyword evidence="6" id="KW-0472">Membrane</keyword>
<dbReference type="PANTHER" id="PTHR32089:SF112">
    <property type="entry name" value="LYSOZYME-LIKE PROTEIN-RELATED"/>
    <property type="match status" value="1"/>
</dbReference>
<dbReference type="SMART" id="SM00283">
    <property type="entry name" value="MA"/>
    <property type="match status" value="1"/>
</dbReference>
<evidence type="ECO:0000313" key="10">
    <source>
        <dbReference type="Proteomes" id="UP000008139"/>
    </source>
</evidence>
<evidence type="ECO:0000313" key="9">
    <source>
        <dbReference type="EMBL" id="AEA34198.1"/>
    </source>
</evidence>
<evidence type="ECO:0000256" key="6">
    <source>
        <dbReference type="SAM" id="Phobius"/>
    </source>
</evidence>
<accession>F2LX14</accession>
<dbReference type="SUPFAM" id="SSF58104">
    <property type="entry name" value="Methyl-accepting chemotaxis protein (MCP) signaling domain"/>
    <property type="match status" value="1"/>
</dbReference>
<dbReference type="KEGG" id="hmr:Hipma_1236"/>
<dbReference type="InterPro" id="IPR003660">
    <property type="entry name" value="HAMP_dom"/>
</dbReference>
<feature type="coiled-coil region" evidence="5">
    <location>
        <begin position="435"/>
        <end position="477"/>
    </location>
</feature>
<dbReference type="PROSITE" id="PS50885">
    <property type="entry name" value="HAMP"/>
    <property type="match status" value="1"/>
</dbReference>
<keyword evidence="5" id="KW-0175">Coiled coil</keyword>
<dbReference type="EMBL" id="CP002606">
    <property type="protein sequence ID" value="AEA34198.1"/>
    <property type="molecule type" value="Genomic_DNA"/>
</dbReference>
<evidence type="ECO:0000256" key="1">
    <source>
        <dbReference type="ARBA" id="ARBA00004370"/>
    </source>
</evidence>
<reference evidence="9 10" key="1">
    <citation type="journal article" date="2011" name="Stand. Genomic Sci.">
        <title>Complete genome sequence of the thermophilic sulfur-reducer Hippea maritima type strain (MH(2)).</title>
        <authorList>
            <person name="Huntemann M."/>
            <person name="Lu M."/>
            <person name="Nolan M."/>
            <person name="Lapidus A."/>
            <person name="Lucas S."/>
            <person name="Hammon N."/>
            <person name="Deshpande S."/>
            <person name="Cheng J.F."/>
            <person name="Tapia R."/>
            <person name="Han C."/>
            <person name="Goodwin L."/>
            <person name="Pitluck S."/>
            <person name="Liolios K."/>
            <person name="Pagani I."/>
            <person name="Ivanova N."/>
            <person name="Ovchinikova G."/>
            <person name="Pati A."/>
            <person name="Chen A."/>
            <person name="Palaniappan K."/>
            <person name="Land M."/>
            <person name="Hauser L."/>
            <person name="Jeffries C.D."/>
            <person name="Detter J.C."/>
            <person name="Brambilla E.M."/>
            <person name="Rohde M."/>
            <person name="Spring S."/>
            <person name="Goker M."/>
            <person name="Woyke T."/>
            <person name="Bristow J."/>
            <person name="Eisen J.A."/>
            <person name="Markowitz V."/>
            <person name="Hugenholtz P."/>
            <person name="Kyrpides N.C."/>
            <person name="Klenk H.P."/>
            <person name="Mavromatis K."/>
        </authorList>
    </citation>
    <scope>NUCLEOTIDE SEQUENCE [LARGE SCALE GENOMIC DNA]</scope>
    <source>
        <strain evidence="10">ATCC 700847 / DSM 10411 / MH2</strain>
    </source>
</reference>
<dbReference type="Pfam" id="PF08376">
    <property type="entry name" value="NIT"/>
    <property type="match status" value="1"/>
</dbReference>
<feature type="transmembrane region" description="Helical" evidence="6">
    <location>
        <begin position="304"/>
        <end position="329"/>
    </location>
</feature>
<dbReference type="InterPro" id="IPR013587">
    <property type="entry name" value="Nitrate/nitrite_sensing"/>
</dbReference>
<keyword evidence="6" id="KW-0812">Transmembrane</keyword>
<dbReference type="HOGENOM" id="CLU_000445_107_27_7"/>
<sequence>MKNTTLKTKLSIVIVITSLALLFFAGSSVVLKFKAYSNLSKSASLVKLSVKIGSLVHELQKERGASAGFIGAKGNKFREILSNQRIQTNQKLKDLLSMAKHVNIDKNPRFAKYFKAAMSELNGLSSMRRRVDSLSIGVKQEVAYYTQINANLLNAVGAIGFATKDPFISKELNAYTNFLLSKERAGIERAVLSNTFAQNHFGPGMYEKFITLIAEQNAYMHSFEISANDKFLSYYKTHFNGSSIEDVNKMRQIAISHFGKGNFGIDPEYWFKTITKKINILKNIEDFMEKTIVKDLKHRISSALYGLTVYLITLGLGIMAIAMLVFAIFKYVLANIRKLTEQAKELASGQGDLTQRINVESHDELGELGEWFNKFVEKTQMMIRDIKSSVGQLGTHSSQLQASANNMSTLIEETSRNTEEIATAMNDTTEAVNGIAQATENINSLATEVGEVNAKMIENIQDRVDRMRKNALLAKEAMEQINTVGESSKEIGQIIAVINEIADQTNLLALNAAIEAARAGEAGRGFAVVADEVRKLAERTQRATEEIRNMIDKIQNDTNAAVEKTRQANEMILEEEKKAQEDKQDVEEVVEKTNRVIEEINSTSAATEELSSTFSEMDMQIKDIAEAAKENIHVVEEVSKASEQLNQIAINVDNLINKFKV</sequence>
<dbReference type="PROSITE" id="PS50111">
    <property type="entry name" value="CHEMOTAXIS_TRANSDUC_2"/>
    <property type="match status" value="1"/>
</dbReference>
<feature type="domain" description="Methyl-accepting transducer" evidence="7">
    <location>
        <begin position="389"/>
        <end position="646"/>
    </location>
</feature>
<keyword evidence="2 4" id="KW-0807">Transducer</keyword>
<dbReference type="eggNOG" id="COG0840">
    <property type="taxonomic scope" value="Bacteria"/>
</dbReference>
<dbReference type="CDD" id="cd06225">
    <property type="entry name" value="HAMP"/>
    <property type="match status" value="1"/>
</dbReference>
<evidence type="ECO:0000256" key="4">
    <source>
        <dbReference type="PROSITE-ProRule" id="PRU00284"/>
    </source>
</evidence>
<dbReference type="OrthoDB" id="9791237at2"/>
<evidence type="ECO:0000256" key="5">
    <source>
        <dbReference type="SAM" id="Coils"/>
    </source>
</evidence>
<proteinExistence type="inferred from homology"/>
<dbReference type="CDD" id="cd11386">
    <property type="entry name" value="MCP_signal"/>
    <property type="match status" value="1"/>
</dbReference>
<evidence type="ECO:0000256" key="3">
    <source>
        <dbReference type="ARBA" id="ARBA00029447"/>
    </source>
</evidence>
<evidence type="ECO:0000259" key="8">
    <source>
        <dbReference type="PROSITE" id="PS50885"/>
    </source>
</evidence>
<keyword evidence="10" id="KW-1185">Reference proteome</keyword>
<feature type="domain" description="HAMP" evidence="8">
    <location>
        <begin position="330"/>
        <end position="384"/>
    </location>
</feature>
<evidence type="ECO:0000256" key="2">
    <source>
        <dbReference type="ARBA" id="ARBA00023224"/>
    </source>
</evidence>
<dbReference type="Pfam" id="PF00015">
    <property type="entry name" value="MCPsignal"/>
    <property type="match status" value="1"/>
</dbReference>
<dbReference type="Pfam" id="PF00672">
    <property type="entry name" value="HAMP"/>
    <property type="match status" value="1"/>
</dbReference>
<dbReference type="AlphaFoldDB" id="F2LX14"/>
<dbReference type="InterPro" id="IPR004089">
    <property type="entry name" value="MCPsignal_dom"/>
</dbReference>
<dbReference type="GO" id="GO:0007165">
    <property type="term" value="P:signal transduction"/>
    <property type="evidence" value="ECO:0007669"/>
    <property type="project" value="UniProtKB-KW"/>
</dbReference>
<dbReference type="FunFam" id="1.10.287.950:FF:000001">
    <property type="entry name" value="Methyl-accepting chemotaxis sensory transducer"/>
    <property type="match status" value="1"/>
</dbReference>
<keyword evidence="6" id="KW-1133">Transmembrane helix</keyword>
<comment type="subcellular location">
    <subcellularLocation>
        <location evidence="1">Membrane</location>
    </subcellularLocation>
</comment>
<dbReference type="GO" id="GO:0016020">
    <property type="term" value="C:membrane"/>
    <property type="evidence" value="ECO:0007669"/>
    <property type="project" value="UniProtKB-SubCell"/>
</dbReference>
<dbReference type="STRING" id="760142.Hipma_1236"/>
<dbReference type="InParanoid" id="F2LX14"/>
<evidence type="ECO:0000259" key="7">
    <source>
        <dbReference type="PROSITE" id="PS50111"/>
    </source>
</evidence>
<dbReference type="SMART" id="SM00304">
    <property type="entry name" value="HAMP"/>
    <property type="match status" value="1"/>
</dbReference>
<feature type="transmembrane region" description="Helical" evidence="6">
    <location>
        <begin position="12"/>
        <end position="31"/>
    </location>
</feature>
<feature type="coiled-coil region" evidence="5">
    <location>
        <begin position="533"/>
        <end position="603"/>
    </location>
</feature>
<dbReference type="PANTHER" id="PTHR32089">
    <property type="entry name" value="METHYL-ACCEPTING CHEMOTAXIS PROTEIN MCPB"/>
    <property type="match status" value="1"/>
</dbReference>
<organism evidence="9 10">
    <name type="scientific">Hippea maritima (strain ATCC 700847 / DSM 10411 / MH2)</name>
    <dbReference type="NCBI Taxonomy" id="760142"/>
    <lineage>
        <taxon>Bacteria</taxon>
        <taxon>Pseudomonadati</taxon>
        <taxon>Campylobacterota</taxon>
        <taxon>Desulfurellia</taxon>
        <taxon>Desulfurellales</taxon>
        <taxon>Hippeaceae</taxon>
        <taxon>Hippea</taxon>
    </lineage>
</organism>